<dbReference type="SUPFAM" id="SSF51735">
    <property type="entry name" value="NAD(P)-binding Rossmann-fold domains"/>
    <property type="match status" value="1"/>
</dbReference>
<protein>
    <submittedName>
        <fullName evidence="5">NAD-P-binding protein</fullName>
    </submittedName>
</protein>
<dbReference type="Proteomes" id="UP000308197">
    <property type="component" value="Unassembled WGS sequence"/>
</dbReference>
<dbReference type="STRING" id="1314778.A0A5C3P4I3"/>
<dbReference type="AlphaFoldDB" id="A0A5C3P4I3"/>
<dbReference type="PROSITE" id="PS00061">
    <property type="entry name" value="ADH_SHORT"/>
    <property type="match status" value="1"/>
</dbReference>
<dbReference type="InterPro" id="IPR051911">
    <property type="entry name" value="SDR_oxidoreductase"/>
</dbReference>
<dbReference type="PRINTS" id="PR00081">
    <property type="entry name" value="GDHRDH"/>
</dbReference>
<evidence type="ECO:0000256" key="3">
    <source>
        <dbReference type="ARBA" id="ARBA00023002"/>
    </source>
</evidence>
<keyword evidence="2" id="KW-0521">NADP</keyword>
<dbReference type="InterPro" id="IPR036291">
    <property type="entry name" value="NAD(P)-bd_dom_sf"/>
</dbReference>
<dbReference type="GO" id="GO:0016491">
    <property type="term" value="F:oxidoreductase activity"/>
    <property type="evidence" value="ECO:0007669"/>
    <property type="project" value="UniProtKB-KW"/>
</dbReference>
<dbReference type="InterPro" id="IPR020904">
    <property type="entry name" value="Sc_DH/Rdtase_CS"/>
</dbReference>
<dbReference type="PANTHER" id="PTHR43976:SF16">
    <property type="entry name" value="SHORT-CHAIN DEHYDROGENASE_REDUCTASE FAMILY PROTEIN"/>
    <property type="match status" value="1"/>
</dbReference>
<dbReference type="FunCoup" id="A0A5C3P4I3">
    <property type="interactions" value="324"/>
</dbReference>
<organism evidence="5 6">
    <name type="scientific">Polyporus arcularius HHB13444</name>
    <dbReference type="NCBI Taxonomy" id="1314778"/>
    <lineage>
        <taxon>Eukaryota</taxon>
        <taxon>Fungi</taxon>
        <taxon>Dikarya</taxon>
        <taxon>Basidiomycota</taxon>
        <taxon>Agaricomycotina</taxon>
        <taxon>Agaricomycetes</taxon>
        <taxon>Polyporales</taxon>
        <taxon>Polyporaceae</taxon>
        <taxon>Polyporus</taxon>
    </lineage>
</organism>
<name>A0A5C3P4I3_9APHY</name>
<gene>
    <name evidence="5" type="ORF">K466DRAFT_242447</name>
</gene>
<evidence type="ECO:0000256" key="2">
    <source>
        <dbReference type="ARBA" id="ARBA00022857"/>
    </source>
</evidence>
<dbReference type="PRINTS" id="PR00080">
    <property type="entry name" value="SDRFAMILY"/>
</dbReference>
<reference evidence="5 6" key="1">
    <citation type="journal article" date="2019" name="Nat. Ecol. Evol.">
        <title>Megaphylogeny resolves global patterns of mushroom evolution.</title>
        <authorList>
            <person name="Varga T."/>
            <person name="Krizsan K."/>
            <person name="Foldi C."/>
            <person name="Dima B."/>
            <person name="Sanchez-Garcia M."/>
            <person name="Sanchez-Ramirez S."/>
            <person name="Szollosi G.J."/>
            <person name="Szarkandi J.G."/>
            <person name="Papp V."/>
            <person name="Albert L."/>
            <person name="Andreopoulos W."/>
            <person name="Angelini C."/>
            <person name="Antonin V."/>
            <person name="Barry K.W."/>
            <person name="Bougher N.L."/>
            <person name="Buchanan P."/>
            <person name="Buyck B."/>
            <person name="Bense V."/>
            <person name="Catcheside P."/>
            <person name="Chovatia M."/>
            <person name="Cooper J."/>
            <person name="Damon W."/>
            <person name="Desjardin D."/>
            <person name="Finy P."/>
            <person name="Geml J."/>
            <person name="Haridas S."/>
            <person name="Hughes K."/>
            <person name="Justo A."/>
            <person name="Karasinski D."/>
            <person name="Kautmanova I."/>
            <person name="Kiss B."/>
            <person name="Kocsube S."/>
            <person name="Kotiranta H."/>
            <person name="LaButti K.M."/>
            <person name="Lechner B.E."/>
            <person name="Liimatainen K."/>
            <person name="Lipzen A."/>
            <person name="Lukacs Z."/>
            <person name="Mihaltcheva S."/>
            <person name="Morgado L.N."/>
            <person name="Niskanen T."/>
            <person name="Noordeloos M.E."/>
            <person name="Ohm R.A."/>
            <person name="Ortiz-Santana B."/>
            <person name="Ovrebo C."/>
            <person name="Racz N."/>
            <person name="Riley R."/>
            <person name="Savchenko A."/>
            <person name="Shiryaev A."/>
            <person name="Soop K."/>
            <person name="Spirin V."/>
            <person name="Szebenyi C."/>
            <person name="Tomsovsky M."/>
            <person name="Tulloss R.E."/>
            <person name="Uehling J."/>
            <person name="Grigoriev I.V."/>
            <person name="Vagvolgyi C."/>
            <person name="Papp T."/>
            <person name="Martin F.M."/>
            <person name="Miettinen O."/>
            <person name="Hibbett D.S."/>
            <person name="Nagy L.G."/>
        </authorList>
    </citation>
    <scope>NUCLEOTIDE SEQUENCE [LARGE SCALE GENOMIC DNA]</scope>
    <source>
        <strain evidence="5 6">HHB13444</strain>
    </source>
</reference>
<dbReference type="EMBL" id="ML211354">
    <property type="protein sequence ID" value="TFK83919.1"/>
    <property type="molecule type" value="Genomic_DNA"/>
</dbReference>
<keyword evidence="6" id="KW-1185">Reference proteome</keyword>
<sequence>MPDPRVWFITGASTGLGRALAELILEKDEVVVATVRNPAVLEDLVQKYPSTRLLVLKLDVTQSPQVLDAFSRAKAAFGRIDVVVNNAGVAELGEVELVDEAKARAVLETNFWGALNVTKEAIRFFRDDNPPVAGGRLLQMSSFLGITGLAGAGFYVSSKFALEGITETLAQEIDPKWNIKITLLEPGWIRSAMASRVTWPPEHPAYAGNASLPTNALRHGRFGDFVTWKDTRRSVEVFYKAASIPDPPLHLLVGKDAVDAARKKIASLTESVVKYEAWSEGLEE</sequence>
<dbReference type="Gene3D" id="3.40.50.720">
    <property type="entry name" value="NAD(P)-binding Rossmann-like Domain"/>
    <property type="match status" value="1"/>
</dbReference>
<accession>A0A5C3P4I3</accession>
<comment type="similarity">
    <text evidence="1 4">Belongs to the short-chain dehydrogenases/reductases (SDR) family.</text>
</comment>
<evidence type="ECO:0000256" key="1">
    <source>
        <dbReference type="ARBA" id="ARBA00006484"/>
    </source>
</evidence>
<dbReference type="InterPro" id="IPR002347">
    <property type="entry name" value="SDR_fam"/>
</dbReference>
<dbReference type="PANTHER" id="PTHR43976">
    <property type="entry name" value="SHORT CHAIN DEHYDROGENASE"/>
    <property type="match status" value="1"/>
</dbReference>
<dbReference type="CDD" id="cd05374">
    <property type="entry name" value="17beta-HSD-like_SDR_c"/>
    <property type="match status" value="1"/>
</dbReference>
<evidence type="ECO:0000313" key="5">
    <source>
        <dbReference type="EMBL" id="TFK83919.1"/>
    </source>
</evidence>
<dbReference type="Pfam" id="PF00106">
    <property type="entry name" value="adh_short"/>
    <property type="match status" value="1"/>
</dbReference>
<evidence type="ECO:0000313" key="6">
    <source>
        <dbReference type="Proteomes" id="UP000308197"/>
    </source>
</evidence>
<evidence type="ECO:0000256" key="4">
    <source>
        <dbReference type="RuleBase" id="RU000363"/>
    </source>
</evidence>
<dbReference type="InParanoid" id="A0A5C3P4I3"/>
<proteinExistence type="inferred from homology"/>
<keyword evidence="3" id="KW-0560">Oxidoreductase</keyword>